<dbReference type="InterPro" id="IPR029063">
    <property type="entry name" value="SAM-dependent_MTases_sf"/>
</dbReference>
<dbReference type="CDD" id="cd02440">
    <property type="entry name" value="AdoMet_MTases"/>
    <property type="match status" value="1"/>
</dbReference>
<accession>A0ABS9KWR7</accession>
<evidence type="ECO:0000313" key="6">
    <source>
        <dbReference type="Proteomes" id="UP001165367"/>
    </source>
</evidence>
<comment type="caution">
    <text evidence="5">The sequence shown here is derived from an EMBL/GenBank/DDBJ whole genome shotgun (WGS) entry which is preliminary data.</text>
</comment>
<dbReference type="InterPro" id="IPR013216">
    <property type="entry name" value="Methyltransf_11"/>
</dbReference>
<dbReference type="InterPro" id="IPR051052">
    <property type="entry name" value="Diverse_substrate_MTase"/>
</dbReference>
<evidence type="ECO:0000259" key="4">
    <source>
        <dbReference type="Pfam" id="PF08241"/>
    </source>
</evidence>
<dbReference type="GO" id="GO:0032259">
    <property type="term" value="P:methylation"/>
    <property type="evidence" value="ECO:0007669"/>
    <property type="project" value="UniProtKB-KW"/>
</dbReference>
<evidence type="ECO:0000256" key="3">
    <source>
        <dbReference type="ARBA" id="ARBA00022679"/>
    </source>
</evidence>
<sequence>MFSDLSTLQPTKRFSNRVENYVRYRPSYPAAIVPFLEQRLGLLKDQRIVDVGCGTGLFAEILLKQGYNVIGIEPNEEMRAAGDKRLSLYPGFTSRRHRAEQTGLRHESVDLITVAQAFHWMDPERTKKEFERILKPDGHIVLAWNLRKKSSVFMDSYQKLKEEFAMEPQVLDKVSEEEIREFFFPRQTNIDHFDNVQMLDFDSLKGQLLSSSYIPLPDHESYDAMISRLIQLFVAHNENGFVKMEYETKLYWI</sequence>
<organism evidence="5 6">
    <name type="scientific">Terrimonas ginsenosidimutans</name>
    <dbReference type="NCBI Taxonomy" id="2908004"/>
    <lineage>
        <taxon>Bacteria</taxon>
        <taxon>Pseudomonadati</taxon>
        <taxon>Bacteroidota</taxon>
        <taxon>Chitinophagia</taxon>
        <taxon>Chitinophagales</taxon>
        <taxon>Chitinophagaceae</taxon>
        <taxon>Terrimonas</taxon>
    </lineage>
</organism>
<proteinExistence type="inferred from homology"/>
<gene>
    <name evidence="5" type="ORF">LZZ85_21035</name>
</gene>
<dbReference type="Gene3D" id="3.40.50.150">
    <property type="entry name" value="Vaccinia Virus protein VP39"/>
    <property type="match status" value="1"/>
</dbReference>
<dbReference type="PANTHER" id="PTHR44942">
    <property type="entry name" value="METHYLTRANSF_11 DOMAIN-CONTAINING PROTEIN"/>
    <property type="match status" value="1"/>
</dbReference>
<keyword evidence="3" id="KW-0808">Transferase</keyword>
<dbReference type="Pfam" id="PF08241">
    <property type="entry name" value="Methyltransf_11"/>
    <property type="match status" value="1"/>
</dbReference>
<evidence type="ECO:0000313" key="5">
    <source>
        <dbReference type="EMBL" id="MCG2616797.1"/>
    </source>
</evidence>
<keyword evidence="2 5" id="KW-0489">Methyltransferase</keyword>
<dbReference type="EMBL" id="JAKLTR010000015">
    <property type="protein sequence ID" value="MCG2616797.1"/>
    <property type="molecule type" value="Genomic_DNA"/>
</dbReference>
<protein>
    <submittedName>
        <fullName evidence="5">Class I SAM-dependent methyltransferase</fullName>
    </submittedName>
</protein>
<keyword evidence="6" id="KW-1185">Reference proteome</keyword>
<name>A0ABS9KWR7_9BACT</name>
<reference evidence="5" key="1">
    <citation type="submission" date="2022-01" db="EMBL/GenBank/DDBJ databases">
        <authorList>
            <person name="Jo J.-H."/>
            <person name="Im W.-T."/>
        </authorList>
    </citation>
    <scope>NUCLEOTIDE SEQUENCE</scope>
    <source>
        <strain evidence="5">NA20</strain>
    </source>
</reference>
<dbReference type="Proteomes" id="UP001165367">
    <property type="component" value="Unassembled WGS sequence"/>
</dbReference>
<comment type="similarity">
    <text evidence="1">Belongs to the methyltransferase superfamily.</text>
</comment>
<feature type="domain" description="Methyltransferase type 11" evidence="4">
    <location>
        <begin position="49"/>
        <end position="142"/>
    </location>
</feature>
<evidence type="ECO:0000256" key="2">
    <source>
        <dbReference type="ARBA" id="ARBA00022603"/>
    </source>
</evidence>
<dbReference type="GO" id="GO:0008168">
    <property type="term" value="F:methyltransferase activity"/>
    <property type="evidence" value="ECO:0007669"/>
    <property type="project" value="UniProtKB-KW"/>
</dbReference>
<evidence type="ECO:0000256" key="1">
    <source>
        <dbReference type="ARBA" id="ARBA00008361"/>
    </source>
</evidence>
<dbReference type="SUPFAM" id="SSF53335">
    <property type="entry name" value="S-adenosyl-L-methionine-dependent methyltransferases"/>
    <property type="match status" value="1"/>
</dbReference>
<dbReference type="RefSeq" id="WP_237875334.1">
    <property type="nucleotide sequence ID" value="NZ_JAKLTR010000015.1"/>
</dbReference>
<dbReference type="PANTHER" id="PTHR44942:SF4">
    <property type="entry name" value="METHYLTRANSFERASE TYPE 11 DOMAIN-CONTAINING PROTEIN"/>
    <property type="match status" value="1"/>
</dbReference>